<feature type="domain" description="NADP-dependent oxidoreductase" evidence="1">
    <location>
        <begin position="6"/>
        <end position="256"/>
    </location>
</feature>
<sequence>MRNLSKLVLGTVQFGLQYGINSAGHPSIEQVSDILNNAKTGGILILDTSSAYGNAEEVLGYVKAGEFFKIVSKYSECDKSVAETFGNSLKFFSTEHLYGYLLHHFEAYRENKSIWNDFVQLQKEGKVDRIGFSLYEPWELDLILKDGIPFSLIQVPYNIFDRQFEPYFKQLKEMGVEIHVRSTFLQGLFFKDRETLPEKLQPLKKYLIQLDEYAVSKGISVGDLALNYNLHNPYIDGVLIGVDNKEQLLQNFASVKDIEINPNIKVEELELLKPVNWK</sequence>
<dbReference type="SUPFAM" id="SSF51430">
    <property type="entry name" value="NAD(P)-linked oxidoreductase"/>
    <property type="match status" value="1"/>
</dbReference>
<accession>A0A413JVM5</accession>
<dbReference type="InterPro" id="IPR036812">
    <property type="entry name" value="NAD(P)_OxRdtase_dom_sf"/>
</dbReference>
<dbReference type="AlphaFoldDB" id="A0A413JVM5"/>
<gene>
    <name evidence="2" type="ORF">DXA27_15130</name>
</gene>
<dbReference type="Gene3D" id="3.20.20.100">
    <property type="entry name" value="NADP-dependent oxidoreductase domain"/>
    <property type="match status" value="1"/>
</dbReference>
<dbReference type="Pfam" id="PF00248">
    <property type="entry name" value="Aldo_ket_red"/>
    <property type="match status" value="1"/>
</dbReference>
<dbReference type="RefSeq" id="WP_005821915.1">
    <property type="nucleotide sequence ID" value="NZ_JAGJHH010000032.1"/>
</dbReference>
<dbReference type="CDD" id="cd19097">
    <property type="entry name" value="AKR_unchar"/>
    <property type="match status" value="1"/>
</dbReference>
<protein>
    <submittedName>
        <fullName evidence="2">Aldo/keto reductase</fullName>
    </submittedName>
</protein>
<evidence type="ECO:0000313" key="2">
    <source>
        <dbReference type="EMBL" id="RGY67426.1"/>
    </source>
</evidence>
<organism evidence="2 3">
    <name type="scientific">Bacteroides fragilis</name>
    <dbReference type="NCBI Taxonomy" id="817"/>
    <lineage>
        <taxon>Bacteria</taxon>
        <taxon>Pseudomonadati</taxon>
        <taxon>Bacteroidota</taxon>
        <taxon>Bacteroidia</taxon>
        <taxon>Bacteroidales</taxon>
        <taxon>Bacteroidaceae</taxon>
        <taxon>Bacteroides</taxon>
    </lineage>
</organism>
<proteinExistence type="predicted"/>
<dbReference type="PANTHER" id="PTHR43312">
    <property type="entry name" value="D-THREO-ALDOSE 1-DEHYDROGENASE"/>
    <property type="match status" value="1"/>
</dbReference>
<reference evidence="2 3" key="1">
    <citation type="submission" date="2018-08" db="EMBL/GenBank/DDBJ databases">
        <title>A genome reference for cultivated species of the human gut microbiota.</title>
        <authorList>
            <person name="Zou Y."/>
            <person name="Xue W."/>
            <person name="Luo G."/>
        </authorList>
    </citation>
    <scope>NUCLEOTIDE SEQUENCE [LARGE SCALE GENOMIC DNA]</scope>
    <source>
        <strain evidence="2 3">OF01-1</strain>
    </source>
</reference>
<dbReference type="EMBL" id="QSDG01000014">
    <property type="protein sequence ID" value="RGY67426.1"/>
    <property type="molecule type" value="Genomic_DNA"/>
</dbReference>
<dbReference type="InterPro" id="IPR053135">
    <property type="entry name" value="AKR2_Oxidoreductase"/>
</dbReference>
<name>A0A413JVM5_BACFG</name>
<evidence type="ECO:0000259" key="1">
    <source>
        <dbReference type="Pfam" id="PF00248"/>
    </source>
</evidence>
<evidence type="ECO:0000313" key="3">
    <source>
        <dbReference type="Proteomes" id="UP000284614"/>
    </source>
</evidence>
<dbReference type="PANTHER" id="PTHR43312:SF1">
    <property type="entry name" value="NADP-DEPENDENT OXIDOREDUCTASE DOMAIN-CONTAINING PROTEIN"/>
    <property type="match status" value="1"/>
</dbReference>
<comment type="caution">
    <text evidence="2">The sequence shown here is derived from an EMBL/GenBank/DDBJ whole genome shotgun (WGS) entry which is preliminary data.</text>
</comment>
<dbReference type="Proteomes" id="UP000284614">
    <property type="component" value="Unassembled WGS sequence"/>
</dbReference>
<dbReference type="InterPro" id="IPR023210">
    <property type="entry name" value="NADP_OxRdtase_dom"/>
</dbReference>